<dbReference type="AlphaFoldDB" id="A0A7W7FGW2"/>
<evidence type="ECO:0000313" key="1">
    <source>
        <dbReference type="EMBL" id="MBB4665781.1"/>
    </source>
</evidence>
<dbReference type="SUPFAM" id="SSF53474">
    <property type="entry name" value="alpha/beta-Hydrolases"/>
    <property type="match status" value="1"/>
</dbReference>
<evidence type="ECO:0000313" key="2">
    <source>
        <dbReference type="Proteomes" id="UP000573729"/>
    </source>
</evidence>
<protein>
    <recommendedName>
        <fullName evidence="3">Alpha/beta hydrolase family protein</fullName>
    </recommendedName>
</protein>
<keyword evidence="2" id="KW-1185">Reference proteome</keyword>
<name>A0A7W7FGW2_9MICO</name>
<dbReference type="InterPro" id="IPR029058">
    <property type="entry name" value="AB_hydrolase_fold"/>
</dbReference>
<reference evidence="1 2" key="1">
    <citation type="submission" date="2020-08" db="EMBL/GenBank/DDBJ databases">
        <title>Sequencing the genomes of 1000 actinobacteria strains.</title>
        <authorList>
            <person name="Klenk H.-P."/>
        </authorList>
    </citation>
    <scope>NUCLEOTIDE SEQUENCE [LARGE SCALE GENOMIC DNA]</scope>
    <source>
        <strain evidence="1 2">DSM 24947</strain>
    </source>
</reference>
<dbReference type="RefSeq" id="WP_184214736.1">
    <property type="nucleotide sequence ID" value="NZ_JACHMD010000001.1"/>
</dbReference>
<proteinExistence type="predicted"/>
<evidence type="ECO:0008006" key="3">
    <source>
        <dbReference type="Google" id="ProtNLM"/>
    </source>
</evidence>
<organism evidence="1 2">
    <name type="scientific">Microbacterium marinum</name>
    <dbReference type="NCBI Taxonomy" id="421115"/>
    <lineage>
        <taxon>Bacteria</taxon>
        <taxon>Bacillati</taxon>
        <taxon>Actinomycetota</taxon>
        <taxon>Actinomycetes</taxon>
        <taxon>Micrococcales</taxon>
        <taxon>Microbacteriaceae</taxon>
        <taxon>Microbacterium</taxon>
    </lineage>
</organism>
<accession>A0A7W7FGW2</accession>
<comment type="caution">
    <text evidence="1">The sequence shown here is derived from an EMBL/GenBank/DDBJ whole genome shotgun (WGS) entry which is preliminary data.</text>
</comment>
<gene>
    <name evidence="1" type="ORF">BKA24_000490</name>
</gene>
<sequence length="438" mass="45168">MGDDALELRSGSVVAVDTETLRAAAARLELLSDDTEAVRASLSEALSALYATRSVSASAGSLQHLMHRASDLVTRAGDLARGLRTMATTYEFVELEARKAAALAAGDTAAALDYTLRSQELAASSPDAARLAELVVQARPDPHGDILTQLFFGTLPFGAVGAGVFGLGGVLLAAAKGFGLGAVPADSRHLRLAPTPRVTLREANAGTAPATLRDVAARVPTGDPGGIRVERYAMPGGGRRFALYLTGTRSIGGPDVFDMGSNTNLYLRKDAESLAAARIALQRAGAEPGDAVLVSGHSQGAMAASRLALEGEYDITAMVGFGNPIQADLGPDTLQVDVRHTDDPVSALAAGGHDASIGAPGSFVAERSADPLPTLGDLRVQVHQMDAYMASAEMLDASTDPRMDAVRERLAELGTAASVEVFVYDAESTVSASSEDGG</sequence>
<dbReference type="Proteomes" id="UP000573729">
    <property type="component" value="Unassembled WGS sequence"/>
</dbReference>
<dbReference type="Gene3D" id="3.40.50.1820">
    <property type="entry name" value="alpha/beta hydrolase"/>
    <property type="match status" value="1"/>
</dbReference>
<dbReference type="EMBL" id="JACHMD010000001">
    <property type="protein sequence ID" value="MBB4665781.1"/>
    <property type="molecule type" value="Genomic_DNA"/>
</dbReference>